<keyword evidence="1" id="KW-1133">Transmembrane helix</keyword>
<evidence type="ECO:0000313" key="3">
    <source>
        <dbReference type="Proteomes" id="UP000184480"/>
    </source>
</evidence>
<feature type="transmembrane region" description="Helical" evidence="1">
    <location>
        <begin position="97"/>
        <end position="116"/>
    </location>
</feature>
<proteinExistence type="predicted"/>
<protein>
    <submittedName>
        <fullName evidence="2">Uncharacterized protein</fullName>
    </submittedName>
</protein>
<evidence type="ECO:0000256" key="1">
    <source>
        <dbReference type="SAM" id="Phobius"/>
    </source>
</evidence>
<evidence type="ECO:0000313" key="2">
    <source>
        <dbReference type="EMBL" id="SHG11147.1"/>
    </source>
</evidence>
<accession>A0A1M5H574</accession>
<dbReference type="STRING" id="1346286.SAMN05444362_11592"/>
<dbReference type="Proteomes" id="UP000184480">
    <property type="component" value="Unassembled WGS sequence"/>
</dbReference>
<organism evidence="2 3">
    <name type="scientific">Dysgonomonas macrotermitis</name>
    <dbReference type="NCBI Taxonomy" id="1346286"/>
    <lineage>
        <taxon>Bacteria</taxon>
        <taxon>Pseudomonadati</taxon>
        <taxon>Bacteroidota</taxon>
        <taxon>Bacteroidia</taxon>
        <taxon>Bacteroidales</taxon>
        <taxon>Dysgonomonadaceae</taxon>
        <taxon>Dysgonomonas</taxon>
    </lineage>
</organism>
<name>A0A1M5H574_9BACT</name>
<keyword evidence="1" id="KW-0812">Transmembrane</keyword>
<sequence>MTKTLRGAILILIGLVFFILLFLILLIRPFGEWLMYNLFYYPLYSLFSESLYLSFYLYVIKCAFVVALVLSIVLLLMWKLNLLSKTNKKDDRRGKTLALICLILITLVGSIFFVIGGKDILSDLYLIKRGEPHTLILDEYWVTRTVRKSAVRYELDYSDFSNSSYKNTLKIDTYQYRNFKNNPALSQIEKESHNALSDSLNARDKTLKVIYLPNTRRLVSYRIISMGNK</sequence>
<feature type="transmembrane region" description="Helical" evidence="1">
    <location>
        <begin position="7"/>
        <end position="31"/>
    </location>
</feature>
<dbReference type="AlphaFoldDB" id="A0A1M5H574"/>
<gene>
    <name evidence="2" type="ORF">SAMN05444362_11592</name>
</gene>
<keyword evidence="3" id="KW-1185">Reference proteome</keyword>
<dbReference type="RefSeq" id="WP_062183145.1">
    <property type="nucleotide sequence ID" value="NZ_BBXL01000020.1"/>
</dbReference>
<keyword evidence="1" id="KW-0472">Membrane</keyword>
<dbReference type="EMBL" id="FQUC01000015">
    <property type="protein sequence ID" value="SHG11147.1"/>
    <property type="molecule type" value="Genomic_DNA"/>
</dbReference>
<reference evidence="3" key="1">
    <citation type="submission" date="2016-11" db="EMBL/GenBank/DDBJ databases">
        <authorList>
            <person name="Varghese N."/>
            <person name="Submissions S."/>
        </authorList>
    </citation>
    <scope>NUCLEOTIDE SEQUENCE [LARGE SCALE GENOMIC DNA]</scope>
    <source>
        <strain evidence="3">DSM 27370</strain>
    </source>
</reference>
<feature type="transmembrane region" description="Helical" evidence="1">
    <location>
        <begin position="51"/>
        <end position="76"/>
    </location>
</feature>